<accession>A0A8S5R1V1</accession>
<protein>
    <submittedName>
        <fullName evidence="1">Thymidylate synthase complementing protein</fullName>
    </submittedName>
</protein>
<dbReference type="EMBL" id="BK015797">
    <property type="protein sequence ID" value="DAE25328.1"/>
    <property type="molecule type" value="Genomic_DNA"/>
</dbReference>
<sequence length="186" mass="21883">MEVKLLRYPTYEDWTEVKRRALVTIGLKPVNPPTSDWCHDILEARHSPIRYLQFSFYLHDIPTWVATHLVRHVHAQPYVKSQRNDRQEGYDRNKAPQDAPVDMILDMNAEELMNIMNKRLCFQASPETREVVSKMQTAVLTECPEFQGLLVPMCVYHGGKCHEMKPCKEMAAYRKVYSERMEKHSF</sequence>
<dbReference type="SUPFAM" id="SSF69796">
    <property type="entry name" value="Thymidylate synthase-complementing protein Thy1"/>
    <property type="match status" value="1"/>
</dbReference>
<proteinExistence type="predicted"/>
<evidence type="ECO:0000313" key="1">
    <source>
        <dbReference type="EMBL" id="DAE25328.1"/>
    </source>
</evidence>
<dbReference type="Gene3D" id="3.30.1360.170">
    <property type="match status" value="1"/>
</dbReference>
<dbReference type="Pfam" id="PF02511">
    <property type="entry name" value="Thy1"/>
    <property type="match status" value="1"/>
</dbReference>
<organism evidence="1">
    <name type="scientific">Siphoviridae sp. ct6d71</name>
    <dbReference type="NCBI Taxonomy" id="2826298"/>
    <lineage>
        <taxon>Viruses</taxon>
        <taxon>Duplodnaviria</taxon>
        <taxon>Heunggongvirae</taxon>
        <taxon>Uroviricota</taxon>
        <taxon>Caudoviricetes</taxon>
    </lineage>
</organism>
<dbReference type="InterPro" id="IPR036098">
    <property type="entry name" value="Thymidylate_synthase_ThyX_sf"/>
</dbReference>
<name>A0A8S5R1V1_9CAUD</name>
<dbReference type="InterPro" id="IPR003669">
    <property type="entry name" value="Thymidylate_synthase_ThyX"/>
</dbReference>
<reference evidence="1" key="1">
    <citation type="journal article" date="2021" name="Proc. Natl. Acad. Sci. U.S.A.">
        <title>A Catalog of Tens of Thousands of Viruses from Human Metagenomes Reveals Hidden Associations with Chronic Diseases.</title>
        <authorList>
            <person name="Tisza M.J."/>
            <person name="Buck C.B."/>
        </authorList>
    </citation>
    <scope>NUCLEOTIDE SEQUENCE</scope>
    <source>
        <strain evidence="1">Ct6d71</strain>
    </source>
</reference>
<dbReference type="GO" id="GO:0050660">
    <property type="term" value="F:flavin adenine dinucleotide binding"/>
    <property type="evidence" value="ECO:0007669"/>
    <property type="project" value="InterPro"/>
</dbReference>
<dbReference type="GO" id="GO:0006231">
    <property type="term" value="P:dTMP biosynthetic process"/>
    <property type="evidence" value="ECO:0007669"/>
    <property type="project" value="InterPro"/>
</dbReference>
<dbReference type="GO" id="GO:0050797">
    <property type="term" value="F:thymidylate synthase (FAD) activity"/>
    <property type="evidence" value="ECO:0007669"/>
    <property type="project" value="InterPro"/>
</dbReference>